<keyword evidence="5 6" id="KW-0131">Cell cycle</keyword>
<evidence type="ECO:0000256" key="1">
    <source>
        <dbReference type="ARBA" id="ARBA00004123"/>
    </source>
</evidence>
<reference evidence="9" key="1">
    <citation type="submission" date="2020-12" db="EMBL/GenBank/DDBJ databases">
        <title>Metabolic potential, ecology and presence of endohyphal bacteria is reflected in genomic diversity of Mucoromycotina.</title>
        <authorList>
            <person name="Muszewska A."/>
            <person name="Okrasinska A."/>
            <person name="Steczkiewicz K."/>
            <person name="Drgas O."/>
            <person name="Orlowska M."/>
            <person name="Perlinska-Lenart U."/>
            <person name="Aleksandrzak-Piekarczyk T."/>
            <person name="Szatraj K."/>
            <person name="Zielenkiewicz U."/>
            <person name="Pilsyk S."/>
            <person name="Malc E."/>
            <person name="Mieczkowski P."/>
            <person name="Kruszewska J.S."/>
            <person name="Biernat P."/>
            <person name="Pawlowska J."/>
        </authorList>
    </citation>
    <scope>NUCLEOTIDE SEQUENCE</scope>
    <source>
        <strain evidence="9">WA0000017839</strain>
    </source>
</reference>
<evidence type="ECO:0000256" key="5">
    <source>
        <dbReference type="ARBA" id="ARBA00023306"/>
    </source>
</evidence>
<comment type="subcellular location">
    <subcellularLocation>
        <location evidence="1 6">Nucleus</location>
    </subcellularLocation>
</comment>
<dbReference type="Pfam" id="PF07962">
    <property type="entry name" value="Swi3"/>
    <property type="match status" value="1"/>
</dbReference>
<dbReference type="PANTHER" id="PTHR13220">
    <property type="entry name" value="TIMELESS INTERACTING-RELATED"/>
    <property type="match status" value="1"/>
</dbReference>
<comment type="function">
    <text evidence="6">Plays an important role in the control of DNA replication and the maintenance of replication fork stability.</text>
</comment>
<keyword evidence="10" id="KW-1185">Reference proteome</keyword>
<proteinExistence type="inferred from homology"/>
<dbReference type="AlphaFoldDB" id="A0A8H7REL0"/>
<evidence type="ECO:0000256" key="3">
    <source>
        <dbReference type="ARBA" id="ARBA00022763"/>
    </source>
</evidence>
<dbReference type="InterPro" id="IPR040038">
    <property type="entry name" value="TIPIN/Csm3/Swi3"/>
</dbReference>
<dbReference type="GO" id="GO:0006974">
    <property type="term" value="P:DNA damage response"/>
    <property type="evidence" value="ECO:0007669"/>
    <property type="project" value="UniProtKB-KW"/>
</dbReference>
<feature type="region of interest" description="Disordered" evidence="7">
    <location>
        <begin position="196"/>
        <end position="296"/>
    </location>
</feature>
<keyword evidence="3 6" id="KW-0227">DNA damage</keyword>
<feature type="domain" description="Chromosome segregation in meiosis protein 3" evidence="8">
    <location>
        <begin position="61"/>
        <end position="142"/>
    </location>
</feature>
<keyword evidence="4 6" id="KW-0539">Nucleus</keyword>
<dbReference type="GO" id="GO:0000076">
    <property type="term" value="P:DNA replication checkpoint signaling"/>
    <property type="evidence" value="ECO:0007669"/>
    <property type="project" value="UniProtKB-UniRule"/>
</dbReference>
<feature type="compositionally biased region" description="Basic residues" evidence="7">
    <location>
        <begin position="197"/>
        <end position="212"/>
    </location>
</feature>
<evidence type="ECO:0000256" key="6">
    <source>
        <dbReference type="RuleBase" id="RU366049"/>
    </source>
</evidence>
<dbReference type="EMBL" id="JAEPRD010000014">
    <property type="protein sequence ID" value="KAG2209741.1"/>
    <property type="molecule type" value="Genomic_DNA"/>
</dbReference>
<feature type="compositionally biased region" description="Basic and acidic residues" evidence="7">
    <location>
        <begin position="248"/>
        <end position="259"/>
    </location>
</feature>
<dbReference type="GO" id="GO:0031297">
    <property type="term" value="P:replication fork processing"/>
    <property type="evidence" value="ECO:0007669"/>
    <property type="project" value="UniProtKB-UniRule"/>
</dbReference>
<gene>
    <name evidence="9" type="ORF">INT47_001889</name>
</gene>
<sequence>MDDFDDITFDDYDFDTGTTNQANNNTNNNNNTQPGQSSFDDLPAFGDTPIESTPKKIKARKFDEALLLEPEGLPLLKSESRFLHFRGKHHEADDLRRLMTYYTIWADNLFPKYKFSHFAKVVGNHTKGKRVKEALSEWQDEYKEKMQVRRNQYSELSGQTVGDEEGGSAREEEVSSDDDNQPLFFPMSADVAERLQKEKKKTAKPKVKKTKYRSNNYIRSDEDQTDDDEDNVVTKKPRTITFSDDEAEAAKPTDAKSGREYALSILAEKRKQRQLAQQRQKEEEKEKERNKPAKTVDELMEEYNDDVQLALSDNELAQLETVNDEFDDIVMESIDDII</sequence>
<dbReference type="Proteomes" id="UP000603453">
    <property type="component" value="Unassembled WGS sequence"/>
</dbReference>
<dbReference type="InterPro" id="IPR012923">
    <property type="entry name" value="Csm3"/>
</dbReference>
<feature type="compositionally biased region" description="Basic and acidic residues" evidence="7">
    <location>
        <begin position="279"/>
        <end position="296"/>
    </location>
</feature>
<protein>
    <recommendedName>
        <fullName evidence="6">Chromosome segregation in meiosis protein</fullName>
    </recommendedName>
</protein>
<name>A0A8H7REL0_9FUNG</name>
<feature type="region of interest" description="Disordered" evidence="7">
    <location>
        <begin position="15"/>
        <end position="51"/>
    </location>
</feature>
<accession>A0A8H7REL0</accession>
<evidence type="ECO:0000256" key="4">
    <source>
        <dbReference type="ARBA" id="ARBA00023242"/>
    </source>
</evidence>
<dbReference type="GO" id="GO:0043111">
    <property type="term" value="P:replication fork arrest"/>
    <property type="evidence" value="ECO:0007669"/>
    <property type="project" value="TreeGrafter"/>
</dbReference>
<evidence type="ECO:0000256" key="2">
    <source>
        <dbReference type="ARBA" id="ARBA00006075"/>
    </source>
</evidence>
<dbReference type="GO" id="GO:0003677">
    <property type="term" value="F:DNA binding"/>
    <property type="evidence" value="ECO:0007669"/>
    <property type="project" value="TreeGrafter"/>
</dbReference>
<organism evidence="9 10">
    <name type="scientific">Mucor saturninus</name>
    <dbReference type="NCBI Taxonomy" id="64648"/>
    <lineage>
        <taxon>Eukaryota</taxon>
        <taxon>Fungi</taxon>
        <taxon>Fungi incertae sedis</taxon>
        <taxon>Mucoromycota</taxon>
        <taxon>Mucoromycotina</taxon>
        <taxon>Mucoromycetes</taxon>
        <taxon>Mucorales</taxon>
        <taxon>Mucorineae</taxon>
        <taxon>Mucoraceae</taxon>
        <taxon>Mucor</taxon>
    </lineage>
</organism>
<feature type="compositionally biased region" description="Low complexity" evidence="7">
    <location>
        <begin position="15"/>
        <end position="32"/>
    </location>
</feature>
<evidence type="ECO:0000313" key="9">
    <source>
        <dbReference type="EMBL" id="KAG2209741.1"/>
    </source>
</evidence>
<dbReference type="GO" id="GO:0031298">
    <property type="term" value="C:replication fork protection complex"/>
    <property type="evidence" value="ECO:0007669"/>
    <property type="project" value="TreeGrafter"/>
</dbReference>
<evidence type="ECO:0000313" key="10">
    <source>
        <dbReference type="Proteomes" id="UP000603453"/>
    </source>
</evidence>
<comment type="caution">
    <text evidence="9">The sequence shown here is derived from an EMBL/GenBank/DDBJ whole genome shotgun (WGS) entry which is preliminary data.</text>
</comment>
<feature type="compositionally biased region" description="Polar residues" evidence="7">
    <location>
        <begin position="149"/>
        <end position="160"/>
    </location>
</feature>
<evidence type="ECO:0000259" key="8">
    <source>
        <dbReference type="Pfam" id="PF07962"/>
    </source>
</evidence>
<evidence type="ECO:0000256" key="7">
    <source>
        <dbReference type="SAM" id="MobiDB-lite"/>
    </source>
</evidence>
<dbReference type="OrthoDB" id="437078at2759"/>
<comment type="similarity">
    <text evidence="2 6">Belongs to the CSM3 family.</text>
</comment>
<feature type="region of interest" description="Disordered" evidence="7">
    <location>
        <begin position="148"/>
        <end position="184"/>
    </location>
</feature>
<dbReference type="PANTHER" id="PTHR13220:SF11">
    <property type="entry name" value="TIMELESS-INTERACTING PROTEIN"/>
    <property type="match status" value="1"/>
</dbReference>